<feature type="region of interest" description="Disordered" evidence="1">
    <location>
        <begin position="478"/>
        <end position="507"/>
    </location>
</feature>
<feature type="domain" description="DDH" evidence="2">
    <location>
        <begin position="130"/>
        <end position="265"/>
    </location>
</feature>
<reference evidence="3" key="1">
    <citation type="submission" date="2022-11" db="EMBL/GenBank/DDBJ databases">
        <title>Genome Resource of Sclerotinia nivalis Strain SnTB1, a Plant Pathogen Isolated from American Ginseng.</title>
        <authorList>
            <person name="Fan S."/>
        </authorList>
    </citation>
    <scope>NUCLEOTIDE SEQUENCE</scope>
    <source>
        <strain evidence="3">SnTB1</strain>
    </source>
</reference>
<dbReference type="Pfam" id="PF01368">
    <property type="entry name" value="DHH"/>
    <property type="match status" value="1"/>
</dbReference>
<name>A0A9X0AKR2_9HELO</name>
<dbReference type="InterPro" id="IPR038763">
    <property type="entry name" value="DHH_sf"/>
</dbReference>
<dbReference type="PANTHER" id="PTHR30255:SF2">
    <property type="entry name" value="SINGLE-STRANDED-DNA-SPECIFIC EXONUCLEASE RECJ"/>
    <property type="match status" value="1"/>
</dbReference>
<evidence type="ECO:0000313" key="4">
    <source>
        <dbReference type="Proteomes" id="UP001152300"/>
    </source>
</evidence>
<evidence type="ECO:0000313" key="3">
    <source>
        <dbReference type="EMBL" id="KAJ8064118.1"/>
    </source>
</evidence>
<evidence type="ECO:0000256" key="1">
    <source>
        <dbReference type="SAM" id="MobiDB-lite"/>
    </source>
</evidence>
<dbReference type="SUPFAM" id="SSF64182">
    <property type="entry name" value="DHH phosphoesterases"/>
    <property type="match status" value="1"/>
</dbReference>
<dbReference type="EMBL" id="JAPEIS010000008">
    <property type="protein sequence ID" value="KAJ8064118.1"/>
    <property type="molecule type" value="Genomic_DNA"/>
</dbReference>
<protein>
    <recommendedName>
        <fullName evidence="2">DDH domain-containing protein</fullName>
    </recommendedName>
</protein>
<proteinExistence type="predicted"/>
<dbReference type="OrthoDB" id="284473at2759"/>
<feature type="compositionally biased region" description="Polar residues" evidence="1">
    <location>
        <begin position="496"/>
        <end position="507"/>
    </location>
</feature>
<dbReference type="PANTHER" id="PTHR30255">
    <property type="entry name" value="SINGLE-STRANDED-DNA-SPECIFIC EXONUCLEASE RECJ"/>
    <property type="match status" value="1"/>
</dbReference>
<evidence type="ECO:0000259" key="2">
    <source>
        <dbReference type="Pfam" id="PF01368"/>
    </source>
</evidence>
<sequence>MNNSPALMFIYKRKNSLSMLSFTRNLTRRSLQQYITSTRTWIPCSPTNLSIRPLPSNIITLRLPTMDRGIKRKAESILEEAKKSVKLDDYCNTPIRRSSEGEKIWPAPRDQLKSAYDFIRECAKAQKSTLIVPDKDADGLSAGVIMYRTLVKLGLEEKNLDVHLVKKGSNIHEEFERKAMAEKKPSYVIVLDQGSRGGLPVIDDKSAKCMIIDHHLSDDFPKNTIIVSGCHCPPVPTTALMTYEICKELHPDIAQECGYLCAIGTHGDLGNTIKWIPPFPDMKETFKKHTKKLINDCVSFINAPRRTGTYDVITAWKALLEAKDPKEIMTNKRLAEARREINEEVEKQTHTPPKFSKDGKVAVLKIESEAQVHPVIATRWAGFLKSKALEIVMVANYGYLPGKVNFSCRIARCARGRDPPVNIIESLKAVANLDTTDLVERLGDNFARGHKEASGGIVNTAEFEELCALMKVGEKAEKAEKSEQDASMKKVEKSPQKNTLNNYFKKS</sequence>
<keyword evidence="4" id="KW-1185">Reference proteome</keyword>
<comment type="caution">
    <text evidence="3">The sequence shown here is derived from an EMBL/GenBank/DDBJ whole genome shotgun (WGS) entry which is preliminary data.</text>
</comment>
<gene>
    <name evidence="3" type="ORF">OCU04_007954</name>
</gene>
<dbReference type="Proteomes" id="UP001152300">
    <property type="component" value="Unassembled WGS sequence"/>
</dbReference>
<accession>A0A9X0AKR2</accession>
<feature type="compositionally biased region" description="Basic and acidic residues" evidence="1">
    <location>
        <begin position="478"/>
        <end position="495"/>
    </location>
</feature>
<dbReference type="InterPro" id="IPR001667">
    <property type="entry name" value="DDH_dom"/>
</dbReference>
<dbReference type="AlphaFoldDB" id="A0A9X0AKR2"/>
<dbReference type="Gene3D" id="3.90.1640.30">
    <property type="match status" value="1"/>
</dbReference>
<organism evidence="3 4">
    <name type="scientific">Sclerotinia nivalis</name>
    <dbReference type="NCBI Taxonomy" id="352851"/>
    <lineage>
        <taxon>Eukaryota</taxon>
        <taxon>Fungi</taxon>
        <taxon>Dikarya</taxon>
        <taxon>Ascomycota</taxon>
        <taxon>Pezizomycotina</taxon>
        <taxon>Leotiomycetes</taxon>
        <taxon>Helotiales</taxon>
        <taxon>Sclerotiniaceae</taxon>
        <taxon>Sclerotinia</taxon>
    </lineage>
</organism>
<dbReference type="GO" id="GO:0004527">
    <property type="term" value="F:exonuclease activity"/>
    <property type="evidence" value="ECO:0007669"/>
    <property type="project" value="UniProtKB-KW"/>
</dbReference>
<dbReference type="InterPro" id="IPR051673">
    <property type="entry name" value="SSDNA_exonuclease_RecJ"/>
</dbReference>